<comment type="similarity">
    <text evidence="2">Belongs to the oxygen-dependent FAD-linked oxidoreductase family.</text>
</comment>
<sequence length="779" mass="85308">MLSSHAISAQATVKLPLEASDDTPWQDLADVVSSPDVLTGPTDLNQWYEQCVDPFELEEIPPEWNDFGYAVVSNYDLLNVTSGLCLDFVSCAFQNCIWPTPEGIDSFPDFPIWDFDTNQIRSPHALLPGTGDDFLAAVLSEEAEPFHNFPARVVNPRVVADIVHAVNFARTNEIGITVKVNGHSYFGSSSARKTLLVKMSTYYPKYDDLGSLMECLDYETELEEDSANYMACALASARGKNAILRVGGGSFFDHAYRAVSVTWNQNPENANKYHLVGGGAGSVSAAGGWMASGGLSGTTGMRMYGIGIDQVLHLEMVLPSGTHVRFGPSEWDEAPGMITPQTTQVTGFCNYQWEMPEEDWEWTECTGDDADIDFDELWFAVRGGGGGTWGIVTSLHYQLHDYPGELYLMSNQPGIFAGYEELAADINAVYTLTLLYVRFALGFLYQPSSMNVTEAESRGCNSAKTFGLNPFVPTTLFCYGSSGPKLIEAWAEYISGDEQLAALTAAGAPDDFIAILPTLFQLPELTAPSYADFGIFSSSFDPLWNHQGRIPDNPKASLVPFIDGFPSLADSTNTHFPLRVVEEQFDALTELITIDTLYAGDGQLIYATGGAIPYADDGLNALSPTRRFAAFQKAVNNETTRSRYYELFYSDADMSAPFPGQACHNHAHVYEMGPLKDDWTRACSLDWPQATREELCIAQGENFWGTENLARLETFKDVIDPDGIFLCAAGIGYSNPAVEDETFDSEGSLGSFPKEESEDEEAVPDVAVARQESPGDGED</sequence>
<evidence type="ECO:0000256" key="4">
    <source>
        <dbReference type="ARBA" id="ARBA00022827"/>
    </source>
</evidence>
<evidence type="ECO:0000256" key="1">
    <source>
        <dbReference type="ARBA" id="ARBA00001974"/>
    </source>
</evidence>
<evidence type="ECO:0000259" key="7">
    <source>
        <dbReference type="PROSITE" id="PS51387"/>
    </source>
</evidence>
<dbReference type="GO" id="GO:0071949">
    <property type="term" value="F:FAD binding"/>
    <property type="evidence" value="ECO:0007669"/>
    <property type="project" value="InterPro"/>
</dbReference>
<proteinExistence type="inferred from homology"/>
<feature type="domain" description="FAD-binding PCMH-type" evidence="7">
    <location>
        <begin position="146"/>
        <end position="402"/>
    </location>
</feature>
<feature type="region of interest" description="Disordered" evidence="6">
    <location>
        <begin position="738"/>
        <end position="779"/>
    </location>
</feature>
<dbReference type="PANTHER" id="PTHR42973:SF39">
    <property type="entry name" value="FAD-BINDING PCMH-TYPE DOMAIN-CONTAINING PROTEIN"/>
    <property type="match status" value="1"/>
</dbReference>
<dbReference type="Proteomes" id="UP001153069">
    <property type="component" value="Unassembled WGS sequence"/>
</dbReference>
<keyword evidence="3" id="KW-0285">Flavoprotein</keyword>
<dbReference type="PROSITE" id="PS51387">
    <property type="entry name" value="FAD_PCMH"/>
    <property type="match status" value="1"/>
</dbReference>
<evidence type="ECO:0000256" key="6">
    <source>
        <dbReference type="SAM" id="MobiDB-lite"/>
    </source>
</evidence>
<organism evidence="8 9">
    <name type="scientific">Seminavis robusta</name>
    <dbReference type="NCBI Taxonomy" id="568900"/>
    <lineage>
        <taxon>Eukaryota</taxon>
        <taxon>Sar</taxon>
        <taxon>Stramenopiles</taxon>
        <taxon>Ochrophyta</taxon>
        <taxon>Bacillariophyta</taxon>
        <taxon>Bacillariophyceae</taxon>
        <taxon>Bacillariophycidae</taxon>
        <taxon>Naviculales</taxon>
        <taxon>Naviculaceae</taxon>
        <taxon>Seminavis</taxon>
    </lineage>
</organism>
<keyword evidence="4" id="KW-0274">FAD</keyword>
<evidence type="ECO:0000256" key="5">
    <source>
        <dbReference type="ARBA" id="ARBA00023002"/>
    </source>
</evidence>
<dbReference type="InterPro" id="IPR016166">
    <property type="entry name" value="FAD-bd_PCMH"/>
</dbReference>
<dbReference type="InterPro" id="IPR050416">
    <property type="entry name" value="FAD-linked_Oxidoreductase"/>
</dbReference>
<dbReference type="GO" id="GO:0016491">
    <property type="term" value="F:oxidoreductase activity"/>
    <property type="evidence" value="ECO:0007669"/>
    <property type="project" value="UniProtKB-KW"/>
</dbReference>
<evidence type="ECO:0000313" key="9">
    <source>
        <dbReference type="Proteomes" id="UP001153069"/>
    </source>
</evidence>
<dbReference type="Gene3D" id="3.30.43.10">
    <property type="entry name" value="Uridine Diphospho-n-acetylenolpyruvylglucosamine Reductase, domain 2"/>
    <property type="match status" value="1"/>
</dbReference>
<comment type="cofactor">
    <cofactor evidence="1">
        <name>FAD</name>
        <dbReference type="ChEBI" id="CHEBI:57692"/>
    </cofactor>
</comment>
<keyword evidence="9" id="KW-1185">Reference proteome</keyword>
<dbReference type="SUPFAM" id="SSF56176">
    <property type="entry name" value="FAD-binding/transporter-associated domain-like"/>
    <property type="match status" value="1"/>
</dbReference>
<reference evidence="8" key="1">
    <citation type="submission" date="2020-06" db="EMBL/GenBank/DDBJ databases">
        <authorList>
            <consortium name="Plant Systems Biology data submission"/>
        </authorList>
    </citation>
    <scope>NUCLEOTIDE SEQUENCE</scope>
    <source>
        <strain evidence="8">D6</strain>
    </source>
</reference>
<gene>
    <name evidence="8" type="ORF">SEMRO_2317_G323010.2</name>
</gene>
<comment type="caution">
    <text evidence="8">The sequence shown here is derived from an EMBL/GenBank/DDBJ whole genome shotgun (WGS) entry which is preliminary data.</text>
</comment>
<evidence type="ECO:0000313" key="8">
    <source>
        <dbReference type="EMBL" id="CAB9528767.1"/>
    </source>
</evidence>
<dbReference type="InterPro" id="IPR036318">
    <property type="entry name" value="FAD-bd_PCMH-like_sf"/>
</dbReference>
<dbReference type="Gene3D" id="3.30.465.10">
    <property type="match status" value="1"/>
</dbReference>
<dbReference type="OrthoDB" id="45612at2759"/>
<dbReference type="InterPro" id="IPR016169">
    <property type="entry name" value="FAD-bd_PCMH_sub2"/>
</dbReference>
<dbReference type="EMBL" id="CAICTM010002315">
    <property type="protein sequence ID" value="CAB9528767.1"/>
    <property type="molecule type" value="Genomic_DNA"/>
</dbReference>
<accession>A0A9N8EX77</accession>
<dbReference type="AlphaFoldDB" id="A0A9N8EX77"/>
<dbReference type="PANTHER" id="PTHR42973">
    <property type="entry name" value="BINDING OXIDOREDUCTASE, PUTATIVE (AFU_ORTHOLOGUE AFUA_1G17690)-RELATED"/>
    <property type="match status" value="1"/>
</dbReference>
<keyword evidence="5" id="KW-0560">Oxidoreductase</keyword>
<dbReference type="InterPro" id="IPR016167">
    <property type="entry name" value="FAD-bd_PCMH_sub1"/>
</dbReference>
<evidence type="ECO:0000256" key="3">
    <source>
        <dbReference type="ARBA" id="ARBA00022630"/>
    </source>
</evidence>
<evidence type="ECO:0000256" key="2">
    <source>
        <dbReference type="ARBA" id="ARBA00005466"/>
    </source>
</evidence>
<name>A0A9N8EX77_9STRA</name>
<protein>
    <recommendedName>
        <fullName evidence="7">FAD-binding PCMH-type domain-containing protein</fullName>
    </recommendedName>
</protein>